<organism evidence="1">
    <name type="scientific">Pricia antarctica</name>
    <dbReference type="NCBI Taxonomy" id="641691"/>
    <lineage>
        <taxon>Bacteria</taxon>
        <taxon>Pseudomonadati</taxon>
        <taxon>Bacteroidota</taxon>
        <taxon>Flavobacteriia</taxon>
        <taxon>Flavobacteriales</taxon>
        <taxon>Flavobacteriaceae</taxon>
        <taxon>Pricia</taxon>
    </lineage>
</organism>
<sequence>MRFLSENFINTTTQIKVDSNTATVGNLFDRDKTVTWESSGYGTNTSTIISIEFDQSTTITHIILLNHNLKQFRVFYNSVTANVLSPDINETANSATANYYSFTSVIVNSVQLQMDLAVTDDTENKVGEFIIAQNRLVFTRNPDIRLFKPMLDRKQVRHIMPDGGVVLYNVKNKYKTKIGLRFITQAFHDSLLSLYEEAVPLIFAPFPTSTSWDGGAFPVVWSGDFDFKFSYNVKDVGFSGNITLEERTSV</sequence>
<dbReference type="EMBL" id="DRGL01000039">
    <property type="protein sequence ID" value="HEA21479.1"/>
    <property type="molecule type" value="Genomic_DNA"/>
</dbReference>
<gene>
    <name evidence="1" type="ORF">ENH87_11225</name>
</gene>
<name>A0A831QR20_9FLAO</name>
<evidence type="ECO:0008006" key="2">
    <source>
        <dbReference type="Google" id="ProtNLM"/>
    </source>
</evidence>
<protein>
    <recommendedName>
        <fullName evidence="2">F5/8 type C domain-containing protein</fullName>
    </recommendedName>
</protein>
<dbReference type="AlphaFoldDB" id="A0A831QR20"/>
<reference evidence="1" key="1">
    <citation type="journal article" date="2020" name="mSystems">
        <title>Genome- and Community-Level Interaction Insights into Carbon Utilization and Element Cycling Functions of Hydrothermarchaeota in Hydrothermal Sediment.</title>
        <authorList>
            <person name="Zhou Z."/>
            <person name="Liu Y."/>
            <person name="Xu W."/>
            <person name="Pan J."/>
            <person name="Luo Z.H."/>
            <person name="Li M."/>
        </authorList>
    </citation>
    <scope>NUCLEOTIDE SEQUENCE [LARGE SCALE GENOMIC DNA]</scope>
    <source>
        <strain evidence="1">HyVt-345</strain>
    </source>
</reference>
<accession>A0A831QR20</accession>
<comment type="caution">
    <text evidence="1">The sequence shown here is derived from an EMBL/GenBank/DDBJ whole genome shotgun (WGS) entry which is preliminary data.</text>
</comment>
<dbReference type="Proteomes" id="UP000886191">
    <property type="component" value="Unassembled WGS sequence"/>
</dbReference>
<proteinExistence type="predicted"/>
<evidence type="ECO:0000313" key="1">
    <source>
        <dbReference type="EMBL" id="HEA21479.1"/>
    </source>
</evidence>